<evidence type="ECO:0000313" key="2">
    <source>
        <dbReference type="Proteomes" id="UP000824540"/>
    </source>
</evidence>
<dbReference type="AlphaFoldDB" id="A0A8T2MXN9"/>
<evidence type="ECO:0000313" key="1">
    <source>
        <dbReference type="EMBL" id="KAG9332473.1"/>
    </source>
</evidence>
<dbReference type="EMBL" id="JAFBMS010000237">
    <property type="protein sequence ID" value="KAG9332473.1"/>
    <property type="molecule type" value="Genomic_DNA"/>
</dbReference>
<name>A0A8T2MXN9_9TELE</name>
<dbReference type="Proteomes" id="UP000824540">
    <property type="component" value="Unassembled WGS sequence"/>
</dbReference>
<organism evidence="1 2">
    <name type="scientific">Albula glossodonta</name>
    <name type="common">roundjaw bonefish</name>
    <dbReference type="NCBI Taxonomy" id="121402"/>
    <lineage>
        <taxon>Eukaryota</taxon>
        <taxon>Metazoa</taxon>
        <taxon>Chordata</taxon>
        <taxon>Craniata</taxon>
        <taxon>Vertebrata</taxon>
        <taxon>Euteleostomi</taxon>
        <taxon>Actinopterygii</taxon>
        <taxon>Neopterygii</taxon>
        <taxon>Teleostei</taxon>
        <taxon>Albuliformes</taxon>
        <taxon>Albulidae</taxon>
        <taxon>Albula</taxon>
    </lineage>
</organism>
<keyword evidence="2" id="KW-1185">Reference proteome</keyword>
<reference evidence="1" key="1">
    <citation type="thesis" date="2021" institute="BYU ScholarsArchive" country="Provo, UT, USA">
        <title>Applications of and Algorithms for Genome Assembly and Genomic Analyses with an Emphasis on Marine Teleosts.</title>
        <authorList>
            <person name="Pickett B.D."/>
        </authorList>
    </citation>
    <scope>NUCLEOTIDE SEQUENCE</scope>
    <source>
        <strain evidence="1">HI-2016</strain>
    </source>
</reference>
<sequence>MRGIGSCGGLLSVKHFPEADIGFRQSQASLIWQELEEEEDERGEESSASLLHSRLWRRREEGRWHHQQQQQQLQQQERISDYSDDDYVRYFVLGTLAALLALASNQTLFGTDLDPEGPPQLTPEVTSDLFAHSGDCAAPSYSNMEEVD</sequence>
<protein>
    <submittedName>
        <fullName evidence="1">Uncharacterized protein</fullName>
    </submittedName>
</protein>
<dbReference type="OrthoDB" id="265776at2759"/>
<proteinExistence type="predicted"/>
<comment type="caution">
    <text evidence="1">The sequence shown here is derived from an EMBL/GenBank/DDBJ whole genome shotgun (WGS) entry which is preliminary data.</text>
</comment>
<accession>A0A8T2MXN9</accession>
<gene>
    <name evidence="1" type="ORF">JZ751_014571</name>
</gene>